<comment type="caution">
    <text evidence="1">The sequence shown here is derived from an EMBL/GenBank/DDBJ whole genome shotgun (WGS) entry which is preliminary data.</text>
</comment>
<reference evidence="1" key="1">
    <citation type="submission" date="2024-03" db="EMBL/GenBank/DDBJ databases">
        <title>WGS assembly of Saponaria officinalis var. Norfolk2.</title>
        <authorList>
            <person name="Jenkins J."/>
            <person name="Shu S."/>
            <person name="Grimwood J."/>
            <person name="Barry K."/>
            <person name="Goodstein D."/>
            <person name="Schmutz J."/>
            <person name="Leebens-Mack J."/>
            <person name="Osbourn A."/>
        </authorList>
    </citation>
    <scope>NUCLEOTIDE SEQUENCE [LARGE SCALE GENOMIC DNA]</scope>
    <source>
        <strain evidence="1">JIC</strain>
    </source>
</reference>
<dbReference type="EMBL" id="JBDFQZ010000007">
    <property type="protein sequence ID" value="KAK9705078.1"/>
    <property type="molecule type" value="Genomic_DNA"/>
</dbReference>
<gene>
    <name evidence="1" type="ORF">RND81_07G032400</name>
</gene>
<organism evidence="1 2">
    <name type="scientific">Saponaria officinalis</name>
    <name type="common">Common soapwort</name>
    <name type="synonym">Lychnis saponaria</name>
    <dbReference type="NCBI Taxonomy" id="3572"/>
    <lineage>
        <taxon>Eukaryota</taxon>
        <taxon>Viridiplantae</taxon>
        <taxon>Streptophyta</taxon>
        <taxon>Embryophyta</taxon>
        <taxon>Tracheophyta</taxon>
        <taxon>Spermatophyta</taxon>
        <taxon>Magnoliopsida</taxon>
        <taxon>eudicotyledons</taxon>
        <taxon>Gunneridae</taxon>
        <taxon>Pentapetalae</taxon>
        <taxon>Caryophyllales</taxon>
        <taxon>Caryophyllaceae</taxon>
        <taxon>Caryophylleae</taxon>
        <taxon>Saponaria</taxon>
    </lineage>
</organism>
<sequence length="135" mass="14666">MFVPETREGVGSALLAVPRWGLLRYPGGLLCGYYMVAVLERGFGLDPRVAKRVSGKWFASLDSLGLLYRQWDLAPTVLFILSTSAAALGKETVSCAPCLREGIMMLQHTDTLLGIPSGVSSEPFCYARCPSTHVK</sequence>
<protein>
    <submittedName>
        <fullName evidence="1">Uncharacterized protein</fullName>
    </submittedName>
</protein>
<dbReference type="Proteomes" id="UP001443914">
    <property type="component" value="Unassembled WGS sequence"/>
</dbReference>
<evidence type="ECO:0000313" key="2">
    <source>
        <dbReference type="Proteomes" id="UP001443914"/>
    </source>
</evidence>
<accession>A0AAW1JMK4</accession>
<dbReference type="AlphaFoldDB" id="A0AAW1JMK4"/>
<keyword evidence="2" id="KW-1185">Reference proteome</keyword>
<evidence type="ECO:0000313" key="1">
    <source>
        <dbReference type="EMBL" id="KAK9705078.1"/>
    </source>
</evidence>
<name>A0AAW1JMK4_SAPOF</name>
<proteinExistence type="predicted"/>